<proteinExistence type="inferred from homology"/>
<gene>
    <name evidence="10" type="ORF">OXX778_LOCUS12626</name>
</gene>
<sequence length="331" mass="37380">MHHQTRSTKSDYEIELKKFLNELKNRELNSSTQIALASIRLIKKLIGESKWKTAGDLLDILKSEERSLFERIPDELNVRNIWRRVIKIIKDESFNIEKNQAQIDTLQGNLFASTISEIIIEIESSVSNTASQSLEHIHENEVILTMGKSQTVEAFLKYAARKRKFHVIVAENAPYLDGHEIASNLQKAGLDVTLISDSAIFTIISRVNTIIIGTKSIFANGGLKAHVGTHSLALAAKHHNIPLIVCSSLLKLSPEYFPNSNNLPHLLPSDDVLSSNFHPNLTVLNPSFDYVPPELVTLFIFNSTKNAPSYVYRLIREMYSIEGEEEEDELF</sequence>
<accession>A0A814BER1</accession>
<evidence type="ECO:0000313" key="10">
    <source>
        <dbReference type="EMBL" id="CAF0925666.1"/>
    </source>
</evidence>
<dbReference type="InterPro" id="IPR042529">
    <property type="entry name" value="IF_2B-like_C"/>
</dbReference>
<comment type="subunit">
    <text evidence="8">Component of the translation initiation factor 2B (eIF2B) complex which is a heterodecamer of two sets of five different subunits: alpha, beta, gamma, delta and epsilon. Subunits alpha, beta and delta comprise a regulatory subcomplex and subunits epsilon and gamma comprise a catalytic subcomplex. Within the complex, the hexameric regulatory complex resides at the center, with the two heterodimeric catalytic subcomplexes bound on opposite sides.</text>
</comment>
<keyword evidence="11" id="KW-1185">Reference proteome</keyword>
<comment type="similarity">
    <text evidence="2 9">Belongs to the eIF-2B alpha/beta/delta subunits family.</text>
</comment>
<dbReference type="Pfam" id="PF01008">
    <property type="entry name" value="IF-2B"/>
    <property type="match status" value="1"/>
</dbReference>
<reference evidence="10" key="1">
    <citation type="submission" date="2021-02" db="EMBL/GenBank/DDBJ databases">
        <authorList>
            <person name="Nowell W R."/>
        </authorList>
    </citation>
    <scope>NUCLEOTIDE SEQUENCE</scope>
    <source>
        <strain evidence="10">Ploen Becks lab</strain>
    </source>
</reference>
<evidence type="ECO:0000256" key="7">
    <source>
        <dbReference type="ARBA" id="ARBA00044228"/>
    </source>
</evidence>
<evidence type="ECO:0000256" key="9">
    <source>
        <dbReference type="RuleBase" id="RU003814"/>
    </source>
</evidence>
<comment type="caution">
    <text evidence="10">The sequence shown here is derived from an EMBL/GenBank/DDBJ whole genome shotgun (WGS) entry which is preliminary data.</text>
</comment>
<evidence type="ECO:0000256" key="1">
    <source>
        <dbReference type="ARBA" id="ARBA00004514"/>
    </source>
</evidence>
<evidence type="ECO:0000313" key="11">
    <source>
        <dbReference type="Proteomes" id="UP000663879"/>
    </source>
</evidence>
<keyword evidence="4" id="KW-0396">Initiation factor</keyword>
<evidence type="ECO:0000256" key="6">
    <source>
        <dbReference type="ARBA" id="ARBA00044122"/>
    </source>
</evidence>
<dbReference type="InterPro" id="IPR037171">
    <property type="entry name" value="NagB/RpiA_transferase-like"/>
</dbReference>
<keyword evidence="5" id="KW-0648">Protein biosynthesis</keyword>
<dbReference type="InterPro" id="IPR051855">
    <property type="entry name" value="eIF2B_beta_subunit"/>
</dbReference>
<dbReference type="AlphaFoldDB" id="A0A814BER1"/>
<evidence type="ECO:0000256" key="2">
    <source>
        <dbReference type="ARBA" id="ARBA00007251"/>
    </source>
</evidence>
<evidence type="ECO:0000256" key="3">
    <source>
        <dbReference type="ARBA" id="ARBA00022490"/>
    </source>
</evidence>
<dbReference type="InterPro" id="IPR000649">
    <property type="entry name" value="IF-2B-related"/>
</dbReference>
<dbReference type="GO" id="GO:0003743">
    <property type="term" value="F:translation initiation factor activity"/>
    <property type="evidence" value="ECO:0007669"/>
    <property type="project" value="UniProtKB-KW"/>
</dbReference>
<dbReference type="GO" id="GO:0005829">
    <property type="term" value="C:cytosol"/>
    <property type="evidence" value="ECO:0007669"/>
    <property type="project" value="UniProtKB-SubCell"/>
</dbReference>
<dbReference type="PANTHER" id="PTHR45859">
    <property type="entry name" value="TRANSLATION INITIATION FACTOR EIF-2B SUBUNIT BETA"/>
    <property type="match status" value="1"/>
</dbReference>
<keyword evidence="3" id="KW-0963">Cytoplasm</keyword>
<dbReference type="OrthoDB" id="269919at2759"/>
<dbReference type="EMBL" id="CAJNOC010002314">
    <property type="protein sequence ID" value="CAF0925666.1"/>
    <property type="molecule type" value="Genomic_DNA"/>
</dbReference>
<evidence type="ECO:0000256" key="4">
    <source>
        <dbReference type="ARBA" id="ARBA00022540"/>
    </source>
</evidence>
<dbReference type="Proteomes" id="UP000663879">
    <property type="component" value="Unassembled WGS sequence"/>
</dbReference>
<dbReference type="PANTHER" id="PTHR45859:SF1">
    <property type="entry name" value="TRANSLATION INITIATION FACTOR EIF-2B SUBUNIT BETA"/>
    <property type="match status" value="1"/>
</dbReference>
<evidence type="ECO:0000256" key="5">
    <source>
        <dbReference type="ARBA" id="ARBA00022917"/>
    </source>
</evidence>
<dbReference type="GO" id="GO:0005085">
    <property type="term" value="F:guanyl-nucleotide exchange factor activity"/>
    <property type="evidence" value="ECO:0007669"/>
    <property type="project" value="TreeGrafter"/>
</dbReference>
<protein>
    <recommendedName>
        <fullName evidence="6">Translation initiation factor eIF2B subunit beta</fullName>
    </recommendedName>
    <alternativeName>
        <fullName evidence="7">eIF2B GDP-GTP exchange factor subunit beta</fullName>
    </alternativeName>
</protein>
<organism evidence="10 11">
    <name type="scientific">Brachionus calyciflorus</name>
    <dbReference type="NCBI Taxonomy" id="104777"/>
    <lineage>
        <taxon>Eukaryota</taxon>
        <taxon>Metazoa</taxon>
        <taxon>Spiralia</taxon>
        <taxon>Gnathifera</taxon>
        <taxon>Rotifera</taxon>
        <taxon>Eurotatoria</taxon>
        <taxon>Monogononta</taxon>
        <taxon>Pseudotrocha</taxon>
        <taxon>Ploima</taxon>
        <taxon>Brachionidae</taxon>
        <taxon>Brachionus</taxon>
    </lineage>
</organism>
<name>A0A814BER1_9BILA</name>
<evidence type="ECO:0000256" key="8">
    <source>
        <dbReference type="ARBA" id="ARBA00046432"/>
    </source>
</evidence>
<dbReference type="Gene3D" id="3.40.50.10470">
    <property type="entry name" value="Translation initiation factor eif-2b, domain 2"/>
    <property type="match status" value="1"/>
</dbReference>
<comment type="subcellular location">
    <subcellularLocation>
        <location evidence="1">Cytoplasm</location>
        <location evidence="1">Cytosol</location>
    </subcellularLocation>
</comment>
<dbReference type="SUPFAM" id="SSF100950">
    <property type="entry name" value="NagB/RpiA/CoA transferase-like"/>
    <property type="match status" value="1"/>
</dbReference>
<dbReference type="GO" id="GO:0005851">
    <property type="term" value="C:eukaryotic translation initiation factor 2B complex"/>
    <property type="evidence" value="ECO:0007669"/>
    <property type="project" value="TreeGrafter"/>
</dbReference>